<reference evidence="2 3" key="1">
    <citation type="submission" date="2016-01" db="EMBL/GenBank/DDBJ databases">
        <authorList>
            <person name="Brown R."/>
        </authorList>
    </citation>
    <scope>NUCLEOTIDE SEQUENCE [LARGE SCALE GENOMIC DNA]</scope>
    <source>
        <strain evidence="2">Sporomusa sphaeroides DSM 2875</strain>
    </source>
</reference>
<dbReference type="EMBL" id="FCOW01000024">
    <property type="protein sequence ID" value="CVK20873.1"/>
    <property type="molecule type" value="Genomic_DNA"/>
</dbReference>
<evidence type="ECO:0000313" key="2">
    <source>
        <dbReference type="EMBL" id="CVK20873.1"/>
    </source>
</evidence>
<dbReference type="RefSeq" id="WP_284708100.1">
    <property type="nucleotide sequence ID" value="NZ_JAMHFZ010000033.1"/>
</dbReference>
<protein>
    <submittedName>
        <fullName evidence="2">Uncharacterized protein</fullName>
    </submittedName>
</protein>
<comment type="caution">
    <text evidence="2">The sequence shown here is derived from an EMBL/GenBank/DDBJ whole genome shotgun (WGS) entry which is preliminary data.</text>
</comment>
<sequence>MPESRFRTQMHMFLDIVLDIIPYFIFGVGTLGITVLILYLIGPK</sequence>
<gene>
    <name evidence="2" type="ORF">SSPH_03541</name>
</gene>
<keyword evidence="1" id="KW-1133">Transmembrane helix</keyword>
<evidence type="ECO:0000256" key="1">
    <source>
        <dbReference type="SAM" id="Phobius"/>
    </source>
</evidence>
<keyword evidence="1" id="KW-0472">Membrane</keyword>
<keyword evidence="3" id="KW-1185">Reference proteome</keyword>
<dbReference type="Proteomes" id="UP000245702">
    <property type="component" value="Unassembled WGS sequence"/>
</dbReference>
<proteinExistence type="predicted"/>
<evidence type="ECO:0000313" key="3">
    <source>
        <dbReference type="Proteomes" id="UP000245702"/>
    </source>
</evidence>
<feature type="transmembrane region" description="Helical" evidence="1">
    <location>
        <begin position="20"/>
        <end position="41"/>
    </location>
</feature>
<accession>A0ABM9W7K3</accession>
<organism evidence="2 3">
    <name type="scientific">Sporomusa sphaeroides DSM 2875</name>
    <dbReference type="NCBI Taxonomy" id="1337886"/>
    <lineage>
        <taxon>Bacteria</taxon>
        <taxon>Bacillati</taxon>
        <taxon>Bacillota</taxon>
        <taxon>Negativicutes</taxon>
        <taxon>Selenomonadales</taxon>
        <taxon>Sporomusaceae</taxon>
        <taxon>Sporomusa</taxon>
    </lineage>
</organism>
<name>A0ABM9W7K3_9FIRM</name>
<keyword evidence="1" id="KW-0812">Transmembrane</keyword>